<dbReference type="RefSeq" id="WP_317744319.1">
    <property type="nucleotide sequence ID" value="NZ_JAWLUP010000014.1"/>
</dbReference>
<dbReference type="InterPro" id="IPR025110">
    <property type="entry name" value="AMP-bd_C"/>
</dbReference>
<dbReference type="InterPro" id="IPR000873">
    <property type="entry name" value="AMP-dep_synth/lig_dom"/>
</dbReference>
<dbReference type="PANTHER" id="PTHR43767">
    <property type="entry name" value="LONG-CHAIN-FATTY-ACID--COA LIGASE"/>
    <property type="match status" value="1"/>
</dbReference>
<dbReference type="Pfam" id="PF00501">
    <property type="entry name" value="AMP-binding"/>
    <property type="match status" value="1"/>
</dbReference>
<dbReference type="InterPro" id="IPR042099">
    <property type="entry name" value="ANL_N_sf"/>
</dbReference>
<dbReference type="Gene3D" id="3.30.300.30">
    <property type="match status" value="1"/>
</dbReference>
<dbReference type="Proteomes" id="UP001185863">
    <property type="component" value="Unassembled WGS sequence"/>
</dbReference>
<evidence type="ECO:0000259" key="1">
    <source>
        <dbReference type="Pfam" id="PF00501"/>
    </source>
</evidence>
<dbReference type="Gene3D" id="3.40.50.12780">
    <property type="entry name" value="N-terminal domain of ligase-like"/>
    <property type="match status" value="1"/>
</dbReference>
<organism evidence="3 4">
    <name type="scientific">Rhodococcus oxybenzonivorans</name>
    <dbReference type="NCBI Taxonomy" id="1990687"/>
    <lineage>
        <taxon>Bacteria</taxon>
        <taxon>Bacillati</taxon>
        <taxon>Actinomycetota</taxon>
        <taxon>Actinomycetes</taxon>
        <taxon>Mycobacteriales</taxon>
        <taxon>Nocardiaceae</taxon>
        <taxon>Rhodococcus</taxon>
    </lineage>
</organism>
<evidence type="ECO:0000259" key="2">
    <source>
        <dbReference type="Pfam" id="PF13193"/>
    </source>
</evidence>
<evidence type="ECO:0000313" key="3">
    <source>
        <dbReference type="EMBL" id="MDV7264676.1"/>
    </source>
</evidence>
<protein>
    <submittedName>
        <fullName evidence="3">AMP-binding protein</fullName>
    </submittedName>
</protein>
<name>A0AAE4UY24_9NOCA</name>
<dbReference type="InterPro" id="IPR020845">
    <property type="entry name" value="AMP-binding_CS"/>
</dbReference>
<accession>A0AAE4UY24</accession>
<dbReference type="AlphaFoldDB" id="A0AAE4UY24"/>
<dbReference type="InterPro" id="IPR050237">
    <property type="entry name" value="ATP-dep_AMP-bd_enzyme"/>
</dbReference>
<gene>
    <name evidence="3" type="ORF">R4315_08975</name>
</gene>
<proteinExistence type="predicted"/>
<reference evidence="3" key="1">
    <citation type="submission" date="2023-10" db="EMBL/GenBank/DDBJ databases">
        <title>Development of a sustainable strategy for remediation of hydrocarbon-contaminated territories based on the waste exchange concept.</title>
        <authorList>
            <person name="Krivoruchko A."/>
        </authorList>
    </citation>
    <scope>NUCLEOTIDE SEQUENCE</scope>
    <source>
        <strain evidence="3">IEGM 68</strain>
    </source>
</reference>
<dbReference type="GO" id="GO:0016878">
    <property type="term" value="F:acid-thiol ligase activity"/>
    <property type="evidence" value="ECO:0007669"/>
    <property type="project" value="UniProtKB-ARBA"/>
</dbReference>
<dbReference type="PROSITE" id="PS00455">
    <property type="entry name" value="AMP_BINDING"/>
    <property type="match status" value="1"/>
</dbReference>
<comment type="caution">
    <text evidence="3">The sequence shown here is derived from an EMBL/GenBank/DDBJ whole genome shotgun (WGS) entry which is preliminary data.</text>
</comment>
<dbReference type="Pfam" id="PF13193">
    <property type="entry name" value="AMP-binding_C"/>
    <property type="match status" value="1"/>
</dbReference>
<dbReference type="SUPFAM" id="SSF56801">
    <property type="entry name" value="Acetyl-CoA synthetase-like"/>
    <property type="match status" value="1"/>
</dbReference>
<dbReference type="InterPro" id="IPR045851">
    <property type="entry name" value="AMP-bd_C_sf"/>
</dbReference>
<evidence type="ECO:0000313" key="4">
    <source>
        <dbReference type="Proteomes" id="UP001185863"/>
    </source>
</evidence>
<feature type="domain" description="AMP-binding enzyme C-terminal" evidence="2">
    <location>
        <begin position="423"/>
        <end position="498"/>
    </location>
</feature>
<dbReference type="PANTHER" id="PTHR43767:SF1">
    <property type="entry name" value="NONRIBOSOMAL PEPTIDE SYNTHASE PES1 (EUROFUNG)-RELATED"/>
    <property type="match status" value="1"/>
</dbReference>
<dbReference type="EMBL" id="JAWLUP010000014">
    <property type="protein sequence ID" value="MDV7264676.1"/>
    <property type="molecule type" value="Genomic_DNA"/>
</dbReference>
<feature type="domain" description="AMP-dependent synthetase/ligase" evidence="1">
    <location>
        <begin position="10"/>
        <end position="372"/>
    </location>
</feature>
<sequence>MSPAEIFPYAAGLNPDKVALVVGTARLTYRELDDHSTAVAVALQSRGIGAGDVCSLYSQNSWEWIVAYHGILKAGAVVNPVNVMLTGPELAYVLADCGSKAIFAGAEQARVFATIAGEVPSLELFCRLTERDDDPLPEAVPFSTLIAAGAGRSWTPPGPERTALCSIGYTSGTTGHPKGAMQSHQSILLNCALTATMHGRTADDITVTALPSAHVYGNVAINSVFLAGGTVVLMERFDAARALALLATERATMFEGVPAMYSMMVSDPTFTSTDLSSLRKCTIGGQTFAPELIERWNTHAPGPVLELWGMTEISGLGTTHALHAPAAPGSIGVCLPAMDLRIAPLQGSAYEVAPGEHGELLIRGPLVMLGYFGRPGETAEVLSDDGWLRTGDVAYRDETGHIFVVDRLKDMILTGGYNVYPAEIERVVASHPSVAMVAVGGIGDAVKGEVAVAYVVPVEGTELTPDDVSEYCRDKLAAYKRPRRVVIVDSLPTTASGKLMRRKLASQYPVASLAETPGSKRECAR</sequence>